<accession>A0A8S0U1C2</accession>
<dbReference type="EMBL" id="CACTIH010007380">
    <property type="protein sequence ID" value="CAA3011811.1"/>
    <property type="molecule type" value="Genomic_DNA"/>
</dbReference>
<reference evidence="1 2" key="1">
    <citation type="submission" date="2019-12" db="EMBL/GenBank/DDBJ databases">
        <authorList>
            <person name="Alioto T."/>
            <person name="Alioto T."/>
            <person name="Gomez Garrido J."/>
        </authorList>
    </citation>
    <scope>NUCLEOTIDE SEQUENCE [LARGE SCALE GENOMIC DNA]</scope>
</reference>
<dbReference type="Proteomes" id="UP000594638">
    <property type="component" value="Unassembled WGS sequence"/>
</dbReference>
<name>A0A8S0U1C2_OLEEU</name>
<evidence type="ECO:0000313" key="1">
    <source>
        <dbReference type="EMBL" id="CAA3011811.1"/>
    </source>
</evidence>
<organism evidence="1 2">
    <name type="scientific">Olea europaea subsp. europaea</name>
    <dbReference type="NCBI Taxonomy" id="158383"/>
    <lineage>
        <taxon>Eukaryota</taxon>
        <taxon>Viridiplantae</taxon>
        <taxon>Streptophyta</taxon>
        <taxon>Embryophyta</taxon>
        <taxon>Tracheophyta</taxon>
        <taxon>Spermatophyta</taxon>
        <taxon>Magnoliopsida</taxon>
        <taxon>eudicotyledons</taxon>
        <taxon>Gunneridae</taxon>
        <taxon>Pentapetalae</taxon>
        <taxon>asterids</taxon>
        <taxon>lamiids</taxon>
        <taxon>Lamiales</taxon>
        <taxon>Oleaceae</taxon>
        <taxon>Oleeae</taxon>
        <taxon>Olea</taxon>
    </lineage>
</organism>
<dbReference type="Gramene" id="OE9A112105T1">
    <property type="protein sequence ID" value="OE9A112105C1"/>
    <property type="gene ID" value="OE9A112105"/>
</dbReference>
<comment type="caution">
    <text evidence="1">The sequence shown here is derived from an EMBL/GenBank/DDBJ whole genome shotgun (WGS) entry which is preliminary data.</text>
</comment>
<protein>
    <submittedName>
        <fullName evidence="1">Uncharacterized protein</fullName>
    </submittedName>
</protein>
<proteinExistence type="predicted"/>
<gene>
    <name evidence="1" type="ORF">OLEA9_A112105</name>
</gene>
<sequence>MSDTFRSSASILDCSALDLRADFVAVVEVCFGVHHIDRPSSVDKRRGVACAEFSVASLAKLISIGDAIASSLQSRFRRPTVRGDMFDSWIEHTVKHHFTSSYKHKR</sequence>
<keyword evidence="2" id="KW-1185">Reference proteome</keyword>
<dbReference type="AlphaFoldDB" id="A0A8S0U1C2"/>
<evidence type="ECO:0000313" key="2">
    <source>
        <dbReference type="Proteomes" id="UP000594638"/>
    </source>
</evidence>